<accession>A0A1N7AWJ6</accession>
<dbReference type="EMBL" id="FTNM01000006">
    <property type="protein sequence ID" value="SIR43537.1"/>
    <property type="molecule type" value="Genomic_DNA"/>
</dbReference>
<sequence>MSKRALYTGVTPEAYNELKSKLQTYGMNLQGNSGRINEKGVNASFNYNPEAKSLEISDLSVGFPASMMISAESLMQRMSEMITKYGGRAEG</sequence>
<evidence type="ECO:0008006" key="3">
    <source>
        <dbReference type="Google" id="ProtNLM"/>
    </source>
</evidence>
<dbReference type="OrthoDB" id="982481at2"/>
<dbReference type="Proteomes" id="UP000185924">
    <property type="component" value="Unassembled WGS sequence"/>
</dbReference>
<dbReference type="AlphaFoldDB" id="A0A1N7AWJ6"/>
<name>A0A1N7AWJ6_9BACT</name>
<keyword evidence="2" id="KW-1185">Reference proteome</keyword>
<proteinExistence type="predicted"/>
<protein>
    <recommendedName>
        <fullName evidence="3">Polyhydroxyalkanoic acid system protein</fullName>
    </recommendedName>
</protein>
<evidence type="ECO:0000313" key="2">
    <source>
        <dbReference type="Proteomes" id="UP000185924"/>
    </source>
</evidence>
<dbReference type="RefSeq" id="WP_007654589.1">
    <property type="nucleotide sequence ID" value="NZ_FTNM01000006.1"/>
</dbReference>
<evidence type="ECO:0000313" key="1">
    <source>
        <dbReference type="EMBL" id="SIR43537.1"/>
    </source>
</evidence>
<organism evidence="1 2">
    <name type="scientific">Pontibacter lucknowensis</name>
    <dbReference type="NCBI Taxonomy" id="1077936"/>
    <lineage>
        <taxon>Bacteria</taxon>
        <taxon>Pseudomonadati</taxon>
        <taxon>Bacteroidota</taxon>
        <taxon>Cytophagia</taxon>
        <taxon>Cytophagales</taxon>
        <taxon>Hymenobacteraceae</taxon>
        <taxon>Pontibacter</taxon>
    </lineage>
</organism>
<reference evidence="2" key="1">
    <citation type="submission" date="2017-01" db="EMBL/GenBank/DDBJ databases">
        <authorList>
            <person name="Varghese N."/>
            <person name="Submissions S."/>
        </authorList>
    </citation>
    <scope>NUCLEOTIDE SEQUENCE [LARGE SCALE GENOMIC DNA]</scope>
    <source>
        <strain evidence="2">DM9</strain>
    </source>
</reference>
<gene>
    <name evidence="1" type="ORF">SAMN05421545_3641</name>
</gene>